<keyword evidence="4 10" id="KW-0862">Zinc</keyword>
<dbReference type="GeneID" id="36832377"/>
<reference evidence="12 13" key="1">
    <citation type="submission" date="2018-05" db="EMBL/GenBank/DDBJ databases">
        <title>Complete Genome Sequences of Extremely Thermoacidophilic, Metal-Mobilizing Type-Strain Members of the Archaeal Family Sulfolobaceae: Acidianus brierleyi DSM-1651T, Acidianus sulfidivorans DSM-18786T, Metallosphaera hakonensis DSM-7519T, and Metallosphaera prunae DSM-10039T.</title>
        <authorList>
            <person name="Counts J.A."/>
            <person name="Kelly R.M."/>
        </authorList>
    </citation>
    <scope>NUCLEOTIDE SEQUENCE [LARGE SCALE GENOMIC DNA]</scope>
    <source>
        <strain evidence="12 13">DSM 1651</strain>
    </source>
</reference>
<feature type="binding site" evidence="9">
    <location>
        <position position="241"/>
    </location>
    <ligand>
        <name>substrate</name>
    </ligand>
</feature>
<organism evidence="12 13">
    <name type="scientific">Acidianus brierleyi</name>
    <dbReference type="NCBI Taxonomy" id="41673"/>
    <lineage>
        <taxon>Archaea</taxon>
        <taxon>Thermoproteota</taxon>
        <taxon>Thermoprotei</taxon>
        <taxon>Sulfolobales</taxon>
        <taxon>Sulfolobaceae</taxon>
        <taxon>Acidianus</taxon>
    </lineage>
</organism>
<dbReference type="GO" id="GO:0046872">
    <property type="term" value="F:metal ion binding"/>
    <property type="evidence" value="ECO:0007669"/>
    <property type="project" value="UniProtKB-KW"/>
</dbReference>
<dbReference type="PROSITE" id="PS00611">
    <property type="entry name" value="HISOL_DEHYDROGENASE"/>
    <property type="match status" value="1"/>
</dbReference>
<dbReference type="GO" id="GO:0005737">
    <property type="term" value="C:cytoplasm"/>
    <property type="evidence" value="ECO:0007669"/>
    <property type="project" value="TreeGrafter"/>
</dbReference>
<dbReference type="Proteomes" id="UP000248044">
    <property type="component" value="Chromosome"/>
</dbReference>
<feature type="binding site" evidence="8">
    <location>
        <position position="114"/>
    </location>
    <ligand>
        <name>NAD(+)</name>
        <dbReference type="ChEBI" id="CHEBI:57540"/>
    </ligand>
</feature>
<feature type="binding site" evidence="9">
    <location>
        <position position="295"/>
    </location>
    <ligand>
        <name>substrate</name>
    </ligand>
</feature>
<evidence type="ECO:0000256" key="1">
    <source>
        <dbReference type="ARBA" id="ARBA00010178"/>
    </source>
</evidence>
<dbReference type="EMBL" id="CP029289">
    <property type="protein sequence ID" value="AWR94789.1"/>
    <property type="molecule type" value="Genomic_DNA"/>
</dbReference>
<name>A0A2U9IFJ5_9CREN</name>
<evidence type="ECO:0000256" key="5">
    <source>
        <dbReference type="ARBA" id="ARBA00023002"/>
    </source>
</evidence>
<evidence type="ECO:0000256" key="7">
    <source>
        <dbReference type="PIRSR" id="PIRSR000099-1"/>
    </source>
</evidence>
<feature type="binding site" evidence="9">
    <location>
        <position position="385"/>
    </location>
    <ligand>
        <name>substrate</name>
    </ligand>
</feature>
<feature type="binding site" evidence="8">
    <location>
        <position position="196"/>
    </location>
    <ligand>
        <name>NAD(+)</name>
        <dbReference type="ChEBI" id="CHEBI:57540"/>
    </ligand>
</feature>
<dbReference type="InterPro" id="IPR001692">
    <property type="entry name" value="Histidinol_DH_CS"/>
</dbReference>
<feature type="binding site" evidence="9">
    <location>
        <position position="219"/>
    </location>
    <ligand>
        <name>substrate</name>
    </ligand>
</feature>
<dbReference type="InterPro" id="IPR016161">
    <property type="entry name" value="Ald_DH/histidinol_DH"/>
</dbReference>
<evidence type="ECO:0000256" key="11">
    <source>
        <dbReference type="RuleBase" id="RU004175"/>
    </source>
</evidence>
<feature type="binding site" evidence="10">
    <location>
        <position position="244"/>
    </location>
    <ligand>
        <name>Zn(2+)</name>
        <dbReference type="ChEBI" id="CHEBI:29105"/>
    </ligand>
</feature>
<dbReference type="Gene3D" id="1.20.5.1300">
    <property type="match status" value="1"/>
</dbReference>
<evidence type="ECO:0000256" key="4">
    <source>
        <dbReference type="ARBA" id="ARBA00022833"/>
    </source>
</evidence>
<dbReference type="UniPathway" id="UPA00031">
    <property type="reaction ID" value="UER00014"/>
</dbReference>
<comment type="similarity">
    <text evidence="1 6 11">Belongs to the histidinol dehydrogenase family.</text>
</comment>
<protein>
    <recommendedName>
        <fullName evidence="2 6">Histidinol dehydrogenase</fullName>
        <shortName evidence="6">HDH</shortName>
        <ecNumber evidence="6">1.1.1.23</ecNumber>
    </recommendedName>
</protein>
<feature type="binding site" evidence="8">
    <location>
        <position position="173"/>
    </location>
    <ligand>
        <name>NAD(+)</name>
        <dbReference type="ChEBI" id="CHEBI:57540"/>
    </ligand>
</feature>
<dbReference type="AlphaFoldDB" id="A0A2U9IFJ5"/>
<dbReference type="GO" id="GO:0004399">
    <property type="term" value="F:histidinol dehydrogenase activity"/>
    <property type="evidence" value="ECO:0007669"/>
    <property type="project" value="UniProtKB-UniRule"/>
</dbReference>
<comment type="function">
    <text evidence="6">Catalyzes the sequential NAD-dependent oxidations of L-histidinol to L-histidinaldehyde and then to L-histidine.</text>
</comment>
<evidence type="ECO:0000313" key="13">
    <source>
        <dbReference type="Proteomes" id="UP000248044"/>
    </source>
</evidence>
<dbReference type="InterPro" id="IPR022695">
    <property type="entry name" value="Histidinol_DH_monofunct"/>
</dbReference>
<feature type="binding site" evidence="9">
    <location>
        <position position="327"/>
    </location>
    <ligand>
        <name>substrate</name>
    </ligand>
</feature>
<dbReference type="Pfam" id="PF00815">
    <property type="entry name" value="Histidinol_dh"/>
    <property type="match status" value="1"/>
</dbReference>
<evidence type="ECO:0000313" key="12">
    <source>
        <dbReference type="EMBL" id="AWR94789.1"/>
    </source>
</evidence>
<dbReference type="SUPFAM" id="SSF53720">
    <property type="entry name" value="ALDH-like"/>
    <property type="match status" value="1"/>
</dbReference>
<evidence type="ECO:0000256" key="9">
    <source>
        <dbReference type="PIRSR" id="PIRSR000099-3"/>
    </source>
</evidence>
<proteinExistence type="inferred from homology"/>
<dbReference type="GO" id="GO:0051287">
    <property type="term" value="F:NAD binding"/>
    <property type="evidence" value="ECO:0007669"/>
    <property type="project" value="InterPro"/>
</dbReference>
<comment type="cofactor">
    <cofactor evidence="10">
        <name>Zn(2+)</name>
        <dbReference type="ChEBI" id="CHEBI:29105"/>
    </cofactor>
    <text evidence="10">Binds 1 zinc ion per subunit.</text>
</comment>
<dbReference type="PIRSF" id="PIRSF000099">
    <property type="entry name" value="Histidinol_dh"/>
    <property type="match status" value="1"/>
</dbReference>
<feature type="binding site" evidence="9">
    <location>
        <position position="380"/>
    </location>
    <ligand>
        <name>substrate</name>
    </ligand>
</feature>
<dbReference type="OrthoDB" id="36308at2157"/>
<keyword evidence="13" id="KW-1185">Reference proteome</keyword>
<comment type="pathway">
    <text evidence="6">Amino-acid biosynthesis; L-histidine biosynthesis; L-histidine from 5-phospho-alpha-D-ribose 1-diphosphate: step 9/9.</text>
</comment>
<gene>
    <name evidence="12" type="primary">hisD</name>
    <name evidence="12" type="ORF">DFR85_09435</name>
</gene>
<evidence type="ECO:0000256" key="8">
    <source>
        <dbReference type="PIRSR" id="PIRSR000099-2"/>
    </source>
</evidence>
<feature type="binding site" evidence="10">
    <location>
        <position position="327"/>
    </location>
    <ligand>
        <name>Zn(2+)</name>
        <dbReference type="ChEBI" id="CHEBI:29105"/>
    </ligand>
</feature>
<feature type="active site" description="Proton acceptor" evidence="7">
    <location>
        <position position="295"/>
    </location>
</feature>
<dbReference type="PANTHER" id="PTHR21256">
    <property type="entry name" value="HISTIDINOL DEHYDROGENASE HDH"/>
    <property type="match status" value="1"/>
</dbReference>
<feature type="active site" description="Proton acceptor" evidence="7">
    <location>
        <position position="294"/>
    </location>
</feature>
<dbReference type="PRINTS" id="PR00083">
    <property type="entry name" value="HOLDHDRGNASE"/>
</dbReference>
<feature type="binding site" evidence="10">
    <location>
        <position position="241"/>
    </location>
    <ligand>
        <name>Zn(2+)</name>
        <dbReference type="ChEBI" id="CHEBI:29105"/>
    </ligand>
</feature>
<sequence length="394" mass="42810">MIEYILPKDRPISFISVLDKVRDIIAKVKEEGDKAIIDYTAKFDNYLLSDIKANQDEIKSQASLLDDNVRNAIDIIYDQLTDFHKSMMPPNSGGGKNGIEFGVVWKPIEKVGIYVPGGIKTYPSTLLMAGIPAKIAGVKEIYVATPKEKVDPAIAYISIRLNIRGIYKIGGAQAIAALAYGTESVKKVDKIVGPGNIYVQAAKYLVSENVGIDGIEGPTELVVIADDSANPENVALDLLAQGEHGKTSFLVLISTSEFLVNRIKSMLPNEGNFYIIKVNNIDEAIQIANDIAPEHLSIATSSPLQLLSKISNAGAITLGNTPPALIDYCAGPDHILPTNGWARFKGGITVFDFLKPLSYVISEKPEKNLIKAAMILANYEGFNFHSKSIGARYE</sequence>
<feature type="binding site" evidence="10">
    <location>
        <position position="385"/>
    </location>
    <ligand>
        <name>Zn(2+)</name>
        <dbReference type="ChEBI" id="CHEBI:29105"/>
    </ligand>
</feature>
<keyword evidence="6" id="KW-0028">Amino-acid biosynthesis</keyword>
<dbReference type="NCBIfam" id="TIGR00069">
    <property type="entry name" value="hisD"/>
    <property type="match status" value="1"/>
</dbReference>
<keyword evidence="6 8" id="KW-0520">NAD</keyword>
<evidence type="ECO:0000256" key="10">
    <source>
        <dbReference type="PIRSR" id="PIRSR000099-4"/>
    </source>
</evidence>
<keyword evidence="5 6" id="KW-0560">Oxidoreductase</keyword>
<keyword evidence="6" id="KW-0368">Histidine biosynthesis</keyword>
<dbReference type="InterPro" id="IPR012131">
    <property type="entry name" value="Hstdl_DH"/>
</dbReference>
<evidence type="ECO:0000256" key="3">
    <source>
        <dbReference type="ARBA" id="ARBA00022723"/>
    </source>
</evidence>
<dbReference type="EC" id="1.1.1.23" evidence="6"/>
<evidence type="ECO:0000256" key="2">
    <source>
        <dbReference type="ARBA" id="ARBA00016531"/>
    </source>
</evidence>
<dbReference type="RefSeq" id="WP_110270670.1">
    <property type="nucleotide sequence ID" value="NZ_CP029289.2"/>
</dbReference>
<dbReference type="KEGG" id="abri:DFR85_09435"/>
<dbReference type="GO" id="GO:0000105">
    <property type="term" value="P:L-histidine biosynthetic process"/>
    <property type="evidence" value="ECO:0007669"/>
    <property type="project" value="UniProtKB-UniRule"/>
</dbReference>
<dbReference type="CDD" id="cd06572">
    <property type="entry name" value="Histidinol_dh"/>
    <property type="match status" value="1"/>
</dbReference>
<dbReference type="Gene3D" id="3.40.50.1980">
    <property type="entry name" value="Nitrogenase molybdenum iron protein domain"/>
    <property type="match status" value="2"/>
</dbReference>
<evidence type="ECO:0000256" key="6">
    <source>
        <dbReference type="PIRNR" id="PIRNR000099"/>
    </source>
</evidence>
<keyword evidence="3 10" id="KW-0479">Metal-binding</keyword>
<comment type="catalytic activity">
    <reaction evidence="6">
        <text>L-histidinol + 2 NAD(+) + H2O = L-histidine + 2 NADH + 3 H(+)</text>
        <dbReference type="Rhea" id="RHEA:20641"/>
        <dbReference type="ChEBI" id="CHEBI:15377"/>
        <dbReference type="ChEBI" id="CHEBI:15378"/>
        <dbReference type="ChEBI" id="CHEBI:57540"/>
        <dbReference type="ChEBI" id="CHEBI:57595"/>
        <dbReference type="ChEBI" id="CHEBI:57699"/>
        <dbReference type="ChEBI" id="CHEBI:57945"/>
        <dbReference type="EC" id="1.1.1.23"/>
    </reaction>
</comment>
<accession>A0A2U9IFJ5</accession>
<dbReference type="PANTHER" id="PTHR21256:SF2">
    <property type="entry name" value="HISTIDINE BIOSYNTHESIS TRIFUNCTIONAL PROTEIN"/>
    <property type="match status" value="1"/>
</dbReference>
<feature type="binding site" evidence="9">
    <location>
        <position position="244"/>
    </location>
    <ligand>
        <name>substrate</name>
    </ligand>
</feature>